<keyword evidence="2" id="KW-0902">Two-component regulatory system</keyword>
<evidence type="ECO:0000259" key="8">
    <source>
        <dbReference type="PROSITE" id="PS50110"/>
    </source>
</evidence>
<dbReference type="InterPro" id="IPR039420">
    <property type="entry name" value="WalR-like"/>
</dbReference>
<evidence type="ECO:0000256" key="3">
    <source>
        <dbReference type="ARBA" id="ARBA00023015"/>
    </source>
</evidence>
<evidence type="ECO:0000256" key="2">
    <source>
        <dbReference type="ARBA" id="ARBA00023012"/>
    </source>
</evidence>
<keyword evidence="3" id="KW-0805">Transcription regulation</keyword>
<protein>
    <submittedName>
        <fullName evidence="10">Response regulator transcription factor</fullName>
    </submittedName>
</protein>
<dbReference type="Gene3D" id="1.10.10.10">
    <property type="entry name" value="Winged helix-like DNA-binding domain superfamily/Winged helix DNA-binding domain"/>
    <property type="match status" value="1"/>
</dbReference>
<evidence type="ECO:0000259" key="9">
    <source>
        <dbReference type="PROSITE" id="PS51755"/>
    </source>
</evidence>
<dbReference type="CDD" id="cd17574">
    <property type="entry name" value="REC_OmpR"/>
    <property type="match status" value="1"/>
</dbReference>
<dbReference type="InterPro" id="IPR001789">
    <property type="entry name" value="Sig_transdc_resp-reg_receiver"/>
</dbReference>
<dbReference type="CDD" id="cd00383">
    <property type="entry name" value="trans_reg_C"/>
    <property type="match status" value="1"/>
</dbReference>
<dbReference type="PROSITE" id="PS50110">
    <property type="entry name" value="RESPONSE_REGULATORY"/>
    <property type="match status" value="1"/>
</dbReference>
<dbReference type="SMART" id="SM00448">
    <property type="entry name" value="REC"/>
    <property type="match status" value="1"/>
</dbReference>
<gene>
    <name evidence="10" type="ORF">I9W95_11175</name>
</gene>
<accession>A0ABS7ZR66</accession>
<dbReference type="SUPFAM" id="SSF52172">
    <property type="entry name" value="CheY-like"/>
    <property type="match status" value="1"/>
</dbReference>
<keyword evidence="5" id="KW-0804">Transcription</keyword>
<feature type="domain" description="OmpR/PhoB-type" evidence="9">
    <location>
        <begin position="115"/>
        <end position="219"/>
    </location>
</feature>
<evidence type="ECO:0000256" key="6">
    <source>
        <dbReference type="PROSITE-ProRule" id="PRU00169"/>
    </source>
</evidence>
<dbReference type="InterPro" id="IPR001867">
    <property type="entry name" value="OmpR/PhoB-type_DNA-bd"/>
</dbReference>
<keyword evidence="1 6" id="KW-0597">Phosphoprotein</keyword>
<dbReference type="SMART" id="SM00862">
    <property type="entry name" value="Trans_reg_C"/>
    <property type="match status" value="1"/>
</dbReference>
<dbReference type="InterPro" id="IPR036388">
    <property type="entry name" value="WH-like_DNA-bd_sf"/>
</dbReference>
<feature type="DNA-binding region" description="OmpR/PhoB-type" evidence="7">
    <location>
        <begin position="115"/>
        <end position="219"/>
    </location>
</feature>
<feature type="domain" description="Response regulatory" evidence="8">
    <location>
        <begin position="5"/>
        <end position="118"/>
    </location>
</feature>
<dbReference type="Pfam" id="PF00072">
    <property type="entry name" value="Response_reg"/>
    <property type="match status" value="1"/>
</dbReference>
<evidence type="ECO:0000313" key="11">
    <source>
        <dbReference type="Proteomes" id="UP000714380"/>
    </source>
</evidence>
<evidence type="ECO:0000313" key="10">
    <source>
        <dbReference type="EMBL" id="MCA6064167.1"/>
    </source>
</evidence>
<evidence type="ECO:0000256" key="1">
    <source>
        <dbReference type="ARBA" id="ARBA00022553"/>
    </source>
</evidence>
<dbReference type="PANTHER" id="PTHR48111">
    <property type="entry name" value="REGULATOR OF RPOS"/>
    <property type="match status" value="1"/>
</dbReference>
<dbReference type="InterPro" id="IPR011006">
    <property type="entry name" value="CheY-like_superfamily"/>
</dbReference>
<evidence type="ECO:0000256" key="7">
    <source>
        <dbReference type="PROSITE-ProRule" id="PRU01091"/>
    </source>
</evidence>
<evidence type="ECO:0000256" key="5">
    <source>
        <dbReference type="ARBA" id="ARBA00023163"/>
    </source>
</evidence>
<dbReference type="EMBL" id="JAEDAH010000058">
    <property type="protein sequence ID" value="MCA6064167.1"/>
    <property type="molecule type" value="Genomic_DNA"/>
</dbReference>
<dbReference type="Proteomes" id="UP000714380">
    <property type="component" value="Unassembled WGS sequence"/>
</dbReference>
<reference evidence="10 11" key="1">
    <citation type="submission" date="2020-12" db="EMBL/GenBank/DDBJ databases">
        <title>Novel Thalassolituus-related marine hydrocarbonoclastic bacteria mediated algae-derived hydrocarbons mineralization in twilight zone of the northern South China Sea.</title>
        <authorList>
            <person name="Dong C."/>
        </authorList>
    </citation>
    <scope>NUCLEOTIDE SEQUENCE [LARGE SCALE GENOMIC DNA]</scope>
    <source>
        <strain evidence="10 11">IMCC1826</strain>
    </source>
</reference>
<dbReference type="InterPro" id="IPR016032">
    <property type="entry name" value="Sig_transdc_resp-reg_C-effctor"/>
</dbReference>
<keyword evidence="11" id="KW-1185">Reference proteome</keyword>
<keyword evidence="4 7" id="KW-0238">DNA-binding</keyword>
<dbReference type="PROSITE" id="PS51755">
    <property type="entry name" value="OMPR_PHOB"/>
    <property type="match status" value="1"/>
</dbReference>
<dbReference type="Pfam" id="PF00486">
    <property type="entry name" value="Trans_reg_C"/>
    <property type="match status" value="1"/>
</dbReference>
<proteinExistence type="predicted"/>
<dbReference type="Gene3D" id="6.10.250.690">
    <property type="match status" value="1"/>
</dbReference>
<evidence type="ECO:0000256" key="4">
    <source>
        <dbReference type="ARBA" id="ARBA00023125"/>
    </source>
</evidence>
<feature type="modified residue" description="4-aspartylphosphate" evidence="6">
    <location>
        <position position="54"/>
    </location>
</feature>
<dbReference type="SUPFAM" id="SSF46894">
    <property type="entry name" value="C-terminal effector domain of the bipartite response regulators"/>
    <property type="match status" value="1"/>
</dbReference>
<dbReference type="Gene3D" id="3.40.50.2300">
    <property type="match status" value="1"/>
</dbReference>
<dbReference type="RefSeq" id="WP_225674879.1">
    <property type="nucleotide sequence ID" value="NZ_JAEDAH010000058.1"/>
</dbReference>
<organism evidence="10 11">
    <name type="scientific">Thalassolituus marinus</name>
    <dbReference type="NCBI Taxonomy" id="671053"/>
    <lineage>
        <taxon>Bacteria</taxon>
        <taxon>Pseudomonadati</taxon>
        <taxon>Pseudomonadota</taxon>
        <taxon>Gammaproteobacteria</taxon>
        <taxon>Oceanospirillales</taxon>
        <taxon>Oceanospirillaceae</taxon>
        <taxon>Thalassolituus</taxon>
    </lineage>
</organism>
<name>A0ABS7ZR66_9GAMM</name>
<sequence>MDALKLLFVDDEEDFRAPISDILRSQEINVSEVGSGKEMDAWLAGNTPDLILLDVNLPGESGFDIAQRLKQNSNVSIIMLTAYGSVENRIEGLTRGADYYLPKPVDIRELLAVINNLTARSAAEPTAWTLNTTAWSLTTPDGVRHDLNKSELLILSELARTPGEPVSKSDLYTAIGMPDYSPDSRTLEVQISRLRKRFTTEDYSIPLKTLHSIGYLFNDDVQIVD</sequence>
<dbReference type="PANTHER" id="PTHR48111:SF4">
    <property type="entry name" value="DNA-BINDING DUAL TRANSCRIPTIONAL REGULATOR OMPR"/>
    <property type="match status" value="1"/>
</dbReference>
<comment type="caution">
    <text evidence="10">The sequence shown here is derived from an EMBL/GenBank/DDBJ whole genome shotgun (WGS) entry which is preliminary data.</text>
</comment>